<dbReference type="RefSeq" id="WP_188801689.1">
    <property type="nucleotide sequence ID" value="NZ_BMOK01000002.1"/>
</dbReference>
<reference evidence="1" key="2">
    <citation type="submission" date="2020-09" db="EMBL/GenBank/DDBJ databases">
        <authorList>
            <person name="Sun Q."/>
            <person name="Ohkuma M."/>
        </authorList>
    </citation>
    <scope>NUCLEOTIDE SEQUENCE</scope>
    <source>
        <strain evidence="1">JCM 15325</strain>
    </source>
</reference>
<comment type="caution">
    <text evidence="1">The sequence shown here is derived from an EMBL/GenBank/DDBJ whole genome shotgun (WGS) entry which is preliminary data.</text>
</comment>
<dbReference type="InterPro" id="IPR025072">
    <property type="entry name" value="Fur_reg_FbpA"/>
</dbReference>
<accession>A0A917RZ36</accession>
<dbReference type="Proteomes" id="UP000654670">
    <property type="component" value="Unassembled WGS sequence"/>
</dbReference>
<dbReference type="EMBL" id="BMOK01000002">
    <property type="protein sequence ID" value="GGL45530.1"/>
    <property type="molecule type" value="Genomic_DNA"/>
</dbReference>
<sequence length="52" mass="6154">MPNHFQNANEQKKDDLIVKLLDRGIYKTKNQQLYELSLSELEHAYQQIAKAH</sequence>
<keyword evidence="2" id="KW-1185">Reference proteome</keyword>
<proteinExistence type="predicted"/>
<gene>
    <name evidence="1" type="ORF">GCM10007968_07060</name>
</gene>
<reference evidence="1" key="1">
    <citation type="journal article" date="2014" name="Int. J. Syst. Evol. Microbiol.">
        <title>Complete genome sequence of Corynebacterium casei LMG S-19264T (=DSM 44701T), isolated from a smear-ripened cheese.</title>
        <authorList>
            <consortium name="US DOE Joint Genome Institute (JGI-PGF)"/>
            <person name="Walter F."/>
            <person name="Albersmeier A."/>
            <person name="Kalinowski J."/>
            <person name="Ruckert C."/>
        </authorList>
    </citation>
    <scope>NUCLEOTIDE SEQUENCE</scope>
    <source>
        <strain evidence="1">JCM 15325</strain>
    </source>
</reference>
<dbReference type="AlphaFoldDB" id="A0A917RZ36"/>
<evidence type="ECO:0000313" key="1">
    <source>
        <dbReference type="EMBL" id="GGL45530.1"/>
    </source>
</evidence>
<protein>
    <recommendedName>
        <fullName evidence="3">Fur-regulated basic protein FbpA</fullName>
    </recommendedName>
</protein>
<organism evidence="1 2">
    <name type="scientific">Sporolactobacillus putidus</name>
    <dbReference type="NCBI Taxonomy" id="492735"/>
    <lineage>
        <taxon>Bacteria</taxon>
        <taxon>Bacillati</taxon>
        <taxon>Bacillota</taxon>
        <taxon>Bacilli</taxon>
        <taxon>Bacillales</taxon>
        <taxon>Sporolactobacillaceae</taxon>
        <taxon>Sporolactobacillus</taxon>
    </lineage>
</organism>
<name>A0A917RZ36_9BACL</name>
<evidence type="ECO:0000313" key="2">
    <source>
        <dbReference type="Proteomes" id="UP000654670"/>
    </source>
</evidence>
<evidence type="ECO:0008006" key="3">
    <source>
        <dbReference type="Google" id="ProtNLM"/>
    </source>
</evidence>
<dbReference type="Pfam" id="PF13076">
    <property type="entry name" value="Fur_reg_FbpA"/>
    <property type="match status" value="1"/>
</dbReference>